<organism evidence="9 10">
    <name type="scientific">Paenibacillus agri</name>
    <dbReference type="NCBI Taxonomy" id="2744309"/>
    <lineage>
        <taxon>Bacteria</taxon>
        <taxon>Bacillati</taxon>
        <taxon>Bacillota</taxon>
        <taxon>Bacilli</taxon>
        <taxon>Bacillales</taxon>
        <taxon>Paenibacillaceae</taxon>
        <taxon>Paenibacillus</taxon>
    </lineage>
</organism>
<evidence type="ECO:0000256" key="8">
    <source>
        <dbReference type="SAM" id="Phobius"/>
    </source>
</evidence>
<dbReference type="RefSeq" id="WP_175372980.1">
    <property type="nucleotide sequence ID" value="NZ_JABWCS010000215.1"/>
</dbReference>
<evidence type="ECO:0000256" key="1">
    <source>
        <dbReference type="ARBA" id="ARBA00004651"/>
    </source>
</evidence>
<keyword evidence="10" id="KW-1185">Reference proteome</keyword>
<dbReference type="AlphaFoldDB" id="A0A850EMH7"/>
<gene>
    <name evidence="9" type="ORF">HPT30_19400</name>
</gene>
<feature type="transmembrane region" description="Helical" evidence="8">
    <location>
        <begin position="36"/>
        <end position="58"/>
    </location>
</feature>
<feature type="transmembrane region" description="Helical" evidence="8">
    <location>
        <begin position="314"/>
        <end position="339"/>
    </location>
</feature>
<evidence type="ECO:0000256" key="7">
    <source>
        <dbReference type="ARBA" id="ARBA00023136"/>
    </source>
</evidence>
<dbReference type="InterPro" id="IPR002549">
    <property type="entry name" value="AI-2E-like"/>
</dbReference>
<keyword evidence="5 8" id="KW-0812">Transmembrane</keyword>
<accession>A0A850EMH7</accession>
<protein>
    <submittedName>
        <fullName evidence="9">AI-2E family transporter</fullName>
    </submittedName>
</protein>
<feature type="transmembrane region" description="Helical" evidence="8">
    <location>
        <begin position="70"/>
        <end position="91"/>
    </location>
</feature>
<name>A0A850EMH7_9BACL</name>
<feature type="transmembrane region" description="Helical" evidence="8">
    <location>
        <begin position="12"/>
        <end position="30"/>
    </location>
</feature>
<feature type="transmembrane region" description="Helical" evidence="8">
    <location>
        <begin position="157"/>
        <end position="179"/>
    </location>
</feature>
<dbReference type="Pfam" id="PF01594">
    <property type="entry name" value="AI-2E_transport"/>
    <property type="match status" value="1"/>
</dbReference>
<dbReference type="EMBL" id="JABWCS010000215">
    <property type="protein sequence ID" value="NUU62513.1"/>
    <property type="molecule type" value="Genomic_DNA"/>
</dbReference>
<evidence type="ECO:0000256" key="2">
    <source>
        <dbReference type="ARBA" id="ARBA00009773"/>
    </source>
</evidence>
<sequence length="371" mass="41794">MQQSKYFRTSMAIIAFLLILYLGSKVFFLFTPLISILKLLLVPMMLSGFMFYLLRPLVNFLEKRKLNRMLSILLIYLVFIGLFVLFSVLVWPTLQEQIQTFIDNTPQLVDGLQEQFQDLQQNPVWSRFFTGDSDLATRLSSYLNDAINWVSNSVSNLIGVISNIVVIIATLPIILYYMLKDGHKLAPILLRLVPRRFRKSGQEMLREIDGALSNFIVTRVLLNVVLGVMLYIGFLIIGLPYSLLLAVIAIPLNFIPYVGSLLSAVPVIIVGFIESPTMAIWATVVIVIAQQIQDNLLSPIVYGKSLDVHPLTTVLLVLIGGDFYGIIGVLIALPVYMILKIIVRRLYGIIIAERTGDTNSAQEPLIKEEQM</sequence>
<evidence type="ECO:0000256" key="6">
    <source>
        <dbReference type="ARBA" id="ARBA00022989"/>
    </source>
</evidence>
<keyword evidence="7 8" id="KW-0472">Membrane</keyword>
<dbReference type="GO" id="GO:0005886">
    <property type="term" value="C:plasma membrane"/>
    <property type="evidence" value="ECO:0007669"/>
    <property type="project" value="UniProtKB-SubCell"/>
</dbReference>
<keyword evidence="4" id="KW-1003">Cell membrane</keyword>
<comment type="caution">
    <text evidence="9">The sequence shown here is derived from an EMBL/GenBank/DDBJ whole genome shotgun (WGS) entry which is preliminary data.</text>
</comment>
<feature type="transmembrane region" description="Helical" evidence="8">
    <location>
        <begin position="220"/>
        <end position="248"/>
    </location>
</feature>
<keyword evidence="3" id="KW-0813">Transport</keyword>
<evidence type="ECO:0000256" key="5">
    <source>
        <dbReference type="ARBA" id="ARBA00022692"/>
    </source>
</evidence>
<evidence type="ECO:0000313" key="9">
    <source>
        <dbReference type="EMBL" id="NUU62513.1"/>
    </source>
</evidence>
<proteinExistence type="inferred from homology"/>
<keyword evidence="6 8" id="KW-1133">Transmembrane helix</keyword>
<evidence type="ECO:0000313" key="10">
    <source>
        <dbReference type="Proteomes" id="UP000564806"/>
    </source>
</evidence>
<evidence type="ECO:0000256" key="4">
    <source>
        <dbReference type="ARBA" id="ARBA00022475"/>
    </source>
</evidence>
<feature type="transmembrane region" description="Helical" evidence="8">
    <location>
        <begin position="254"/>
        <end position="273"/>
    </location>
</feature>
<dbReference type="Proteomes" id="UP000564806">
    <property type="component" value="Unassembled WGS sequence"/>
</dbReference>
<evidence type="ECO:0000256" key="3">
    <source>
        <dbReference type="ARBA" id="ARBA00022448"/>
    </source>
</evidence>
<dbReference type="PANTHER" id="PTHR21716:SF53">
    <property type="entry name" value="PERMEASE PERM-RELATED"/>
    <property type="match status" value="1"/>
</dbReference>
<dbReference type="PANTHER" id="PTHR21716">
    <property type="entry name" value="TRANSMEMBRANE PROTEIN"/>
    <property type="match status" value="1"/>
</dbReference>
<reference evidence="9" key="1">
    <citation type="submission" date="2020-06" db="EMBL/GenBank/DDBJ databases">
        <title>Paenibacillus sp. nov., isolated from soil.</title>
        <authorList>
            <person name="Seo Y.L."/>
        </authorList>
    </citation>
    <scope>NUCLEOTIDE SEQUENCE [LARGE SCALE GENOMIC DNA]</scope>
    <source>
        <strain evidence="9">JW14</strain>
    </source>
</reference>
<dbReference type="GO" id="GO:0055085">
    <property type="term" value="P:transmembrane transport"/>
    <property type="evidence" value="ECO:0007669"/>
    <property type="project" value="TreeGrafter"/>
</dbReference>
<comment type="subcellular location">
    <subcellularLocation>
        <location evidence="1">Cell membrane</location>
        <topology evidence="1">Multi-pass membrane protein</topology>
    </subcellularLocation>
</comment>
<comment type="similarity">
    <text evidence="2">Belongs to the autoinducer-2 exporter (AI-2E) (TC 2.A.86) family.</text>
</comment>